<evidence type="ECO:0000256" key="1">
    <source>
        <dbReference type="ARBA" id="ARBA00023002"/>
    </source>
</evidence>
<evidence type="ECO:0000313" key="4">
    <source>
        <dbReference type="Proteomes" id="UP000236752"/>
    </source>
</evidence>
<accession>A0A1H6A041</accession>
<dbReference type="EMBL" id="FNUZ01000004">
    <property type="protein sequence ID" value="SEG41811.1"/>
    <property type="molecule type" value="Genomic_DNA"/>
</dbReference>
<dbReference type="GO" id="GO:0016491">
    <property type="term" value="F:oxidoreductase activity"/>
    <property type="evidence" value="ECO:0007669"/>
    <property type="project" value="UniProtKB-KW"/>
</dbReference>
<dbReference type="AlphaFoldDB" id="A0A1H6A041"/>
<dbReference type="CDD" id="cd19094">
    <property type="entry name" value="AKR_Tas-like"/>
    <property type="match status" value="1"/>
</dbReference>
<keyword evidence="1" id="KW-0560">Oxidoreductase</keyword>
<dbReference type="PANTHER" id="PTHR43364:SF4">
    <property type="entry name" value="NAD(P)-LINKED OXIDOREDUCTASE SUPERFAMILY PROTEIN"/>
    <property type="match status" value="1"/>
</dbReference>
<proteinExistence type="predicted"/>
<organism evidence="3 4">
    <name type="scientific">Thalassococcus halodurans</name>
    <dbReference type="NCBI Taxonomy" id="373675"/>
    <lineage>
        <taxon>Bacteria</taxon>
        <taxon>Pseudomonadati</taxon>
        <taxon>Pseudomonadota</taxon>
        <taxon>Alphaproteobacteria</taxon>
        <taxon>Rhodobacterales</taxon>
        <taxon>Roseobacteraceae</taxon>
        <taxon>Thalassococcus</taxon>
    </lineage>
</organism>
<dbReference type="Pfam" id="PF00248">
    <property type="entry name" value="Aldo_ket_red"/>
    <property type="match status" value="1"/>
</dbReference>
<evidence type="ECO:0000313" key="3">
    <source>
        <dbReference type="EMBL" id="SEG41811.1"/>
    </source>
</evidence>
<protein>
    <submittedName>
        <fullName evidence="3">Predicted oxidoreductase</fullName>
    </submittedName>
</protein>
<feature type="domain" description="NADP-dependent oxidoreductase" evidence="2">
    <location>
        <begin position="15"/>
        <end position="337"/>
    </location>
</feature>
<evidence type="ECO:0000259" key="2">
    <source>
        <dbReference type="Pfam" id="PF00248"/>
    </source>
</evidence>
<sequence length="346" mass="38307">MKMRPLGSTGIEVSELCLGTMTFGNQTPAEEGHAQIEYAFDHGVNFMDTAEMYPVNPVKAETVGNTEAIIGDWFEKTGRRNDWILATKLTGPSQLVRDGAPMSPDTMRAALEGSLKRLKTDVIDLYQLHWPNRGSYGFRQNWKYDPSKQNREDNLQHMADMLGALQDEITRGTIRHIGLSNESAWGLTNWIRVAEKMGGPRMETVQNEYSLMYRMADTDLAEALINEGAGLLPYSPLGAGLLSGKYQNGALPEGSRMAINGDLGGRKTDRAFLAVDAYLEVAKKFGIDPVHMAFAWSARRPFVSSSIFGATTMEQLKVALASADVELSEELLTALDETHKQHPFPF</sequence>
<keyword evidence="4" id="KW-1185">Reference proteome</keyword>
<dbReference type="InterPro" id="IPR023210">
    <property type="entry name" value="NADP_OxRdtase_dom"/>
</dbReference>
<reference evidence="3 4" key="1">
    <citation type="submission" date="2016-10" db="EMBL/GenBank/DDBJ databases">
        <authorList>
            <person name="de Groot N.N."/>
        </authorList>
    </citation>
    <scope>NUCLEOTIDE SEQUENCE [LARGE SCALE GENOMIC DNA]</scope>
    <source>
        <strain evidence="3 4">DSM 26915</strain>
    </source>
</reference>
<name>A0A1H6A041_9RHOB</name>
<dbReference type="InterPro" id="IPR050523">
    <property type="entry name" value="AKR_Detox_Biosynth"/>
</dbReference>
<dbReference type="RefSeq" id="WP_103911065.1">
    <property type="nucleotide sequence ID" value="NZ_FNUZ01000004.1"/>
</dbReference>
<gene>
    <name evidence="3" type="ORF">SAMN04488045_2741</name>
</gene>
<dbReference type="Gene3D" id="3.20.20.100">
    <property type="entry name" value="NADP-dependent oxidoreductase domain"/>
    <property type="match status" value="1"/>
</dbReference>
<dbReference type="PANTHER" id="PTHR43364">
    <property type="entry name" value="NADH-SPECIFIC METHYLGLYOXAL REDUCTASE-RELATED"/>
    <property type="match status" value="1"/>
</dbReference>
<dbReference type="Proteomes" id="UP000236752">
    <property type="component" value="Unassembled WGS sequence"/>
</dbReference>
<dbReference type="InterPro" id="IPR036812">
    <property type="entry name" value="NAD(P)_OxRdtase_dom_sf"/>
</dbReference>
<dbReference type="SUPFAM" id="SSF51430">
    <property type="entry name" value="NAD(P)-linked oxidoreductase"/>
    <property type="match status" value="1"/>
</dbReference>
<dbReference type="OrthoDB" id="9803483at2"/>